<dbReference type="GO" id="GO:0008233">
    <property type="term" value="F:peptidase activity"/>
    <property type="evidence" value="ECO:0007669"/>
    <property type="project" value="UniProtKB-KW"/>
</dbReference>
<keyword evidence="1" id="KW-0645">Protease</keyword>
<dbReference type="Proteomes" id="UP001058974">
    <property type="component" value="Chromosome 1"/>
</dbReference>
<gene>
    <name evidence="5" type="ORF">KIW84_014296</name>
</gene>
<proteinExistence type="predicted"/>
<evidence type="ECO:0000259" key="3">
    <source>
        <dbReference type="Pfam" id="PF22936"/>
    </source>
</evidence>
<sequence length="538" mass="59619">MVVQEESNNIFVVSQPDSNPAIDEANRLVNAYDSRKFAGKSSNSYGGASNNKKDGRVCIFCHRTGHTIDVCYRKHGFPPNFTKKQTSANASNAADTHNMMNTGTEGSLNNPSASITQEQYSQLIGLLQQTNLLPSNPTPNPSANHISTHFSHTPNENSGKLFVSTVSCSTYIKPDFWILDSGANDHVCSSLKLFSCYHKIQPISVCLPNRFVVIAKHAGTIQFSPHLQINNVLYTPDFSLNLVSVSKLCQSTNCKFIFSANDCFIQDVKTKKMIGSANQVEGLYRLRTDLDSIPTETSISSRALLYHSNLPKSYWSYAISYATFIINRVNTPLLNNQSPYHILHNKPPDINQLKVFGSLCYASTLSNQRTKLDTRARKSLFLGYAVEYKGSILLDLNSFNIFISRNVTYHEQILPYQKQSSSTTPPWEYYSTSVPNPNLCHDIHHSAQNDSPIHQLNLPATTTFSTPTTTDSNPPSSSLANSNPPTSNTQHSTRASTRVRASPSFLKDYVCTTLIDPQCQSSSEAFFTVLSMASMTEA</sequence>
<dbReference type="GO" id="GO:0006508">
    <property type="term" value="P:proteolysis"/>
    <property type="evidence" value="ECO:0007669"/>
    <property type="project" value="UniProtKB-KW"/>
</dbReference>
<comment type="caution">
    <text evidence="5">The sequence shown here is derived from an EMBL/GenBank/DDBJ whole genome shotgun (WGS) entry which is preliminary data.</text>
</comment>
<dbReference type="Gramene" id="Psat01G0429600-T1">
    <property type="protein sequence ID" value="KAI5446410.1"/>
    <property type="gene ID" value="KIW84_014296"/>
</dbReference>
<dbReference type="EMBL" id="JAMSHJ010000001">
    <property type="protein sequence ID" value="KAI5446410.1"/>
    <property type="molecule type" value="Genomic_DNA"/>
</dbReference>
<feature type="region of interest" description="Disordered" evidence="2">
    <location>
        <begin position="82"/>
        <end position="104"/>
    </location>
</feature>
<feature type="domain" description="Retrovirus-related Pol polyprotein from transposon TNT 1-94-like beta-barrel" evidence="3">
    <location>
        <begin position="177"/>
        <end position="250"/>
    </location>
</feature>
<dbReference type="InterPro" id="IPR054722">
    <property type="entry name" value="PolX-like_BBD"/>
</dbReference>
<keyword evidence="6" id="KW-1185">Reference proteome</keyword>
<dbReference type="PANTHER" id="PTHR42648:SF26">
    <property type="entry name" value="INTEGRASE CATALYTIC DOMAIN-CONTAINING PROTEIN"/>
    <property type="match status" value="1"/>
</dbReference>
<feature type="domain" description="Retroviral polymerase SH3-like" evidence="4">
    <location>
        <begin position="358"/>
        <end position="420"/>
    </location>
</feature>
<evidence type="ECO:0000256" key="2">
    <source>
        <dbReference type="SAM" id="MobiDB-lite"/>
    </source>
</evidence>
<reference evidence="5 6" key="1">
    <citation type="journal article" date="2022" name="Nat. Genet.">
        <title>Improved pea reference genome and pan-genome highlight genomic features and evolutionary characteristics.</title>
        <authorList>
            <person name="Yang T."/>
            <person name="Liu R."/>
            <person name="Luo Y."/>
            <person name="Hu S."/>
            <person name="Wang D."/>
            <person name="Wang C."/>
            <person name="Pandey M.K."/>
            <person name="Ge S."/>
            <person name="Xu Q."/>
            <person name="Li N."/>
            <person name="Li G."/>
            <person name="Huang Y."/>
            <person name="Saxena R.K."/>
            <person name="Ji Y."/>
            <person name="Li M."/>
            <person name="Yan X."/>
            <person name="He Y."/>
            <person name="Liu Y."/>
            <person name="Wang X."/>
            <person name="Xiang C."/>
            <person name="Varshney R.K."/>
            <person name="Ding H."/>
            <person name="Gao S."/>
            <person name="Zong X."/>
        </authorList>
    </citation>
    <scope>NUCLEOTIDE SEQUENCE [LARGE SCALE GENOMIC DNA]</scope>
    <source>
        <strain evidence="5 6">cv. Zhongwan 6</strain>
    </source>
</reference>
<keyword evidence="1" id="KW-0378">Hydrolase</keyword>
<dbReference type="Pfam" id="PF22936">
    <property type="entry name" value="Pol_BBD"/>
    <property type="match status" value="1"/>
</dbReference>
<dbReference type="Pfam" id="PF25597">
    <property type="entry name" value="SH3_retrovirus"/>
    <property type="match status" value="1"/>
</dbReference>
<protein>
    <recommendedName>
        <fullName evidence="7">Retrovirus-related Pol polyprotein from transposon TNT 1-94</fullName>
    </recommendedName>
</protein>
<evidence type="ECO:0000259" key="4">
    <source>
        <dbReference type="Pfam" id="PF25597"/>
    </source>
</evidence>
<evidence type="ECO:0000313" key="6">
    <source>
        <dbReference type="Proteomes" id="UP001058974"/>
    </source>
</evidence>
<evidence type="ECO:0000313" key="5">
    <source>
        <dbReference type="EMBL" id="KAI5446410.1"/>
    </source>
</evidence>
<organism evidence="5 6">
    <name type="scientific">Pisum sativum</name>
    <name type="common">Garden pea</name>
    <name type="synonym">Lathyrus oleraceus</name>
    <dbReference type="NCBI Taxonomy" id="3888"/>
    <lineage>
        <taxon>Eukaryota</taxon>
        <taxon>Viridiplantae</taxon>
        <taxon>Streptophyta</taxon>
        <taxon>Embryophyta</taxon>
        <taxon>Tracheophyta</taxon>
        <taxon>Spermatophyta</taxon>
        <taxon>Magnoliopsida</taxon>
        <taxon>eudicotyledons</taxon>
        <taxon>Gunneridae</taxon>
        <taxon>Pentapetalae</taxon>
        <taxon>rosids</taxon>
        <taxon>fabids</taxon>
        <taxon>Fabales</taxon>
        <taxon>Fabaceae</taxon>
        <taxon>Papilionoideae</taxon>
        <taxon>50 kb inversion clade</taxon>
        <taxon>NPAAA clade</taxon>
        <taxon>Hologalegina</taxon>
        <taxon>IRL clade</taxon>
        <taxon>Fabeae</taxon>
        <taxon>Lathyrus</taxon>
    </lineage>
</organism>
<dbReference type="InterPro" id="IPR039537">
    <property type="entry name" value="Retrotran_Ty1/copia-like"/>
</dbReference>
<evidence type="ECO:0000256" key="1">
    <source>
        <dbReference type="ARBA" id="ARBA00022670"/>
    </source>
</evidence>
<accession>A0A9D5BMQ8</accession>
<feature type="region of interest" description="Disordered" evidence="2">
    <location>
        <begin position="451"/>
        <end position="499"/>
    </location>
</feature>
<name>A0A9D5BMQ8_PEA</name>
<dbReference type="InterPro" id="IPR057670">
    <property type="entry name" value="SH3_retrovirus"/>
</dbReference>
<evidence type="ECO:0008006" key="7">
    <source>
        <dbReference type="Google" id="ProtNLM"/>
    </source>
</evidence>
<feature type="compositionally biased region" description="Low complexity" evidence="2">
    <location>
        <begin position="459"/>
        <end position="488"/>
    </location>
</feature>
<dbReference type="AlphaFoldDB" id="A0A9D5BMQ8"/>
<dbReference type="PANTHER" id="PTHR42648">
    <property type="entry name" value="TRANSPOSASE, PUTATIVE-RELATED"/>
    <property type="match status" value="1"/>
</dbReference>